<feature type="domain" description="YetF C-terminal" evidence="8">
    <location>
        <begin position="91"/>
        <end position="223"/>
    </location>
</feature>
<sequence>MNQLISEGWHYYGMITLRILTSIPLLLAITLFMGKRVVGEMPVFDFLIIITLGALVGTDITDPRLHHMPTIYAIMLVGLLQRIVSHWVISSRKVGRLFTFEPTVVVYKGKFLKQNMKKIRYPIDNILVMLREQKIFDLSEVELAILEPSGHLSVKKVPEKEAVTREEWGITGTQKNGVAFPVILEGEIQEAVLKYLGVDQTWIKQELTHKGVQSIDTVFFASVDARKRLSITLNSEPTISPPPFLH</sequence>
<accession>A0A2T4Z3R5</accession>
<feature type="transmembrane region" description="Helical" evidence="7">
    <location>
        <begin position="70"/>
        <end position="89"/>
    </location>
</feature>
<name>A0A2T4Z3R5_9BACL</name>
<keyword evidence="3" id="KW-1003">Cell membrane</keyword>
<dbReference type="InterPro" id="IPR023090">
    <property type="entry name" value="UPF0702_alpha/beta_dom_sf"/>
</dbReference>
<dbReference type="Gene3D" id="3.30.240.20">
    <property type="entry name" value="bsu07140 like domains"/>
    <property type="match status" value="2"/>
</dbReference>
<dbReference type="Pfam" id="PF04239">
    <property type="entry name" value="DUF421"/>
    <property type="match status" value="1"/>
</dbReference>
<keyword evidence="5 7" id="KW-1133">Transmembrane helix</keyword>
<keyword evidence="6 7" id="KW-0472">Membrane</keyword>
<evidence type="ECO:0000256" key="4">
    <source>
        <dbReference type="ARBA" id="ARBA00022692"/>
    </source>
</evidence>
<evidence type="ECO:0000313" key="9">
    <source>
        <dbReference type="EMBL" id="PTM56522.1"/>
    </source>
</evidence>
<dbReference type="InterPro" id="IPR007353">
    <property type="entry name" value="DUF421"/>
</dbReference>
<comment type="caution">
    <text evidence="9">The sequence shown here is derived from an EMBL/GenBank/DDBJ whole genome shotgun (WGS) entry which is preliminary data.</text>
</comment>
<reference evidence="9 10" key="1">
    <citation type="submission" date="2018-04" db="EMBL/GenBank/DDBJ databases">
        <title>Genomic Encyclopedia of Archaeal and Bacterial Type Strains, Phase II (KMG-II): from individual species to whole genera.</title>
        <authorList>
            <person name="Goeker M."/>
        </authorList>
    </citation>
    <scope>NUCLEOTIDE SEQUENCE [LARGE SCALE GENOMIC DNA]</scope>
    <source>
        <strain evidence="9 10">DSM 45169</strain>
    </source>
</reference>
<dbReference type="EMBL" id="PZZP01000002">
    <property type="protein sequence ID" value="PTM56522.1"/>
    <property type="molecule type" value="Genomic_DNA"/>
</dbReference>
<evidence type="ECO:0000256" key="3">
    <source>
        <dbReference type="ARBA" id="ARBA00022475"/>
    </source>
</evidence>
<dbReference type="AlphaFoldDB" id="A0A2T4Z3R5"/>
<proteinExistence type="inferred from homology"/>
<comment type="subcellular location">
    <subcellularLocation>
        <location evidence="1">Cell membrane</location>
        <topology evidence="1">Multi-pass membrane protein</topology>
    </subcellularLocation>
</comment>
<comment type="similarity">
    <text evidence="2">Belongs to the UPF0702 family.</text>
</comment>
<evidence type="ECO:0000256" key="6">
    <source>
        <dbReference type="ARBA" id="ARBA00023136"/>
    </source>
</evidence>
<evidence type="ECO:0000256" key="1">
    <source>
        <dbReference type="ARBA" id="ARBA00004651"/>
    </source>
</evidence>
<evidence type="ECO:0000313" key="10">
    <source>
        <dbReference type="Proteomes" id="UP000241639"/>
    </source>
</evidence>
<dbReference type="RefSeq" id="WP_245891232.1">
    <property type="nucleotide sequence ID" value="NZ_PZZP01000002.1"/>
</dbReference>
<evidence type="ECO:0000256" key="5">
    <source>
        <dbReference type="ARBA" id="ARBA00022989"/>
    </source>
</evidence>
<keyword evidence="10" id="KW-1185">Reference proteome</keyword>
<protein>
    <submittedName>
        <fullName evidence="9">Uncharacterized membrane protein YcaP (DUF421 family)</fullName>
    </submittedName>
</protein>
<gene>
    <name evidence="9" type="ORF">C8J48_2844</name>
</gene>
<feature type="transmembrane region" description="Helical" evidence="7">
    <location>
        <begin position="12"/>
        <end position="34"/>
    </location>
</feature>
<evidence type="ECO:0000256" key="7">
    <source>
        <dbReference type="SAM" id="Phobius"/>
    </source>
</evidence>
<evidence type="ECO:0000259" key="8">
    <source>
        <dbReference type="Pfam" id="PF04239"/>
    </source>
</evidence>
<organism evidence="9 10">
    <name type="scientific">Desmospora activa DSM 45169</name>
    <dbReference type="NCBI Taxonomy" id="1121389"/>
    <lineage>
        <taxon>Bacteria</taxon>
        <taxon>Bacillati</taxon>
        <taxon>Bacillota</taxon>
        <taxon>Bacilli</taxon>
        <taxon>Bacillales</taxon>
        <taxon>Thermoactinomycetaceae</taxon>
        <taxon>Desmospora</taxon>
    </lineage>
</organism>
<evidence type="ECO:0000256" key="2">
    <source>
        <dbReference type="ARBA" id="ARBA00006448"/>
    </source>
</evidence>
<keyword evidence="4 7" id="KW-0812">Transmembrane</keyword>
<dbReference type="PANTHER" id="PTHR34582">
    <property type="entry name" value="UPF0702 TRANSMEMBRANE PROTEIN YCAP"/>
    <property type="match status" value="1"/>
</dbReference>
<dbReference type="GO" id="GO:0005886">
    <property type="term" value="C:plasma membrane"/>
    <property type="evidence" value="ECO:0007669"/>
    <property type="project" value="UniProtKB-SubCell"/>
</dbReference>
<feature type="transmembrane region" description="Helical" evidence="7">
    <location>
        <begin position="41"/>
        <end position="58"/>
    </location>
</feature>
<dbReference type="PANTHER" id="PTHR34582:SF6">
    <property type="entry name" value="UPF0702 TRANSMEMBRANE PROTEIN YCAP"/>
    <property type="match status" value="1"/>
</dbReference>
<dbReference type="Proteomes" id="UP000241639">
    <property type="component" value="Unassembled WGS sequence"/>
</dbReference>